<dbReference type="GO" id="GO:0005739">
    <property type="term" value="C:mitochondrion"/>
    <property type="evidence" value="ECO:0007669"/>
    <property type="project" value="UniProtKB-SubCell"/>
</dbReference>
<dbReference type="InterPro" id="IPR001648">
    <property type="entry name" value="Ribosomal_bS18"/>
</dbReference>
<evidence type="ECO:0000313" key="12">
    <source>
        <dbReference type="Proteomes" id="UP001367676"/>
    </source>
</evidence>
<comment type="caution">
    <text evidence="11">The sequence shown here is derived from an EMBL/GenBank/DDBJ whole genome shotgun (WGS) entry which is preliminary data.</text>
</comment>
<dbReference type="InterPro" id="IPR040054">
    <property type="entry name" value="MRPS18B"/>
</dbReference>
<dbReference type="PANTHER" id="PTHR13329">
    <property type="entry name" value="MITOCHONDRIAL RIBOSOMAL PROTEIN S18B"/>
    <property type="match status" value="1"/>
</dbReference>
<comment type="similarity">
    <text evidence="2">Belongs to the bacterial ribosomal protein bS18 family. Mitochondrion-specific ribosomal protein mS40 subfamily.</text>
</comment>
<evidence type="ECO:0000256" key="4">
    <source>
        <dbReference type="ARBA" id="ARBA00022946"/>
    </source>
</evidence>
<comment type="subcellular location">
    <subcellularLocation>
        <location evidence="1">Mitochondrion</location>
    </subcellularLocation>
</comment>
<evidence type="ECO:0000256" key="3">
    <source>
        <dbReference type="ARBA" id="ARBA00022553"/>
    </source>
</evidence>
<evidence type="ECO:0000256" key="1">
    <source>
        <dbReference type="ARBA" id="ARBA00004173"/>
    </source>
</evidence>
<keyword evidence="3" id="KW-0597">Phosphoprotein</keyword>
<gene>
    <name evidence="11" type="ORF">V9T40_008662</name>
</gene>
<evidence type="ECO:0000256" key="6">
    <source>
        <dbReference type="ARBA" id="ARBA00023128"/>
    </source>
</evidence>
<keyword evidence="7" id="KW-0687">Ribonucleoprotein</keyword>
<keyword evidence="4" id="KW-0809">Transit peptide</keyword>
<dbReference type="AlphaFoldDB" id="A0AAN9Y6T5"/>
<dbReference type="GO" id="GO:1990904">
    <property type="term" value="C:ribonucleoprotein complex"/>
    <property type="evidence" value="ECO:0007669"/>
    <property type="project" value="UniProtKB-KW"/>
</dbReference>
<sequence length="218" mass="25498">MNFLSTYARILPRILLDRQMHSFHLNHGFLKNFNSIKLVTFTEPSRLFSFTSINREEAAVEGETRVERRKRRKIEKDPSKDRSVSIPVETSIRYMKSNAYRECYGNDPVWKHYRRNHRGNFPPSKTRKLCVRGTIVSTGNPCPICRDEYLVVDHTNLDLLKQFISPTSGELISYSVTGVCQLQHHRLVRAFNKAKDLGTVSFDVPFRQYDYSEYTETL</sequence>
<keyword evidence="6" id="KW-0496">Mitochondrion</keyword>
<organism evidence="11 12">
    <name type="scientific">Parthenolecanium corni</name>
    <dbReference type="NCBI Taxonomy" id="536013"/>
    <lineage>
        <taxon>Eukaryota</taxon>
        <taxon>Metazoa</taxon>
        <taxon>Ecdysozoa</taxon>
        <taxon>Arthropoda</taxon>
        <taxon>Hexapoda</taxon>
        <taxon>Insecta</taxon>
        <taxon>Pterygota</taxon>
        <taxon>Neoptera</taxon>
        <taxon>Paraneoptera</taxon>
        <taxon>Hemiptera</taxon>
        <taxon>Sternorrhyncha</taxon>
        <taxon>Coccoidea</taxon>
        <taxon>Coccidae</taxon>
        <taxon>Parthenolecanium</taxon>
    </lineage>
</organism>
<protein>
    <recommendedName>
        <fullName evidence="9">Small ribosomal subunit protein mS40</fullName>
    </recommendedName>
    <alternativeName>
        <fullName evidence="8">28S ribosomal protein S18-2, mitochondrial</fullName>
    </alternativeName>
    <alternativeName>
        <fullName evidence="10">28S ribosomal protein S18b, mitochondrial</fullName>
    </alternativeName>
</protein>
<proteinExistence type="inferred from homology"/>
<dbReference type="GO" id="GO:0032543">
    <property type="term" value="P:mitochondrial translation"/>
    <property type="evidence" value="ECO:0007669"/>
    <property type="project" value="InterPro"/>
</dbReference>
<dbReference type="Proteomes" id="UP001367676">
    <property type="component" value="Unassembled WGS sequence"/>
</dbReference>
<dbReference type="GO" id="GO:0005840">
    <property type="term" value="C:ribosome"/>
    <property type="evidence" value="ECO:0007669"/>
    <property type="project" value="UniProtKB-KW"/>
</dbReference>
<dbReference type="PANTHER" id="PTHR13329:SF2">
    <property type="entry name" value="SMALL RIBOSOMAL SUBUNIT PROTEIN MS40"/>
    <property type="match status" value="1"/>
</dbReference>
<dbReference type="SUPFAM" id="SSF46911">
    <property type="entry name" value="Ribosomal protein S18"/>
    <property type="match status" value="1"/>
</dbReference>
<dbReference type="InterPro" id="IPR036870">
    <property type="entry name" value="Ribosomal_bS18_sf"/>
</dbReference>
<reference evidence="11 12" key="1">
    <citation type="submission" date="2024-03" db="EMBL/GenBank/DDBJ databases">
        <title>Adaptation during the transition from Ophiocordyceps entomopathogen to insect associate is accompanied by gene loss and intensified selection.</title>
        <authorList>
            <person name="Ward C.M."/>
            <person name="Onetto C.A."/>
            <person name="Borneman A.R."/>
        </authorList>
    </citation>
    <scope>NUCLEOTIDE SEQUENCE [LARGE SCALE GENOMIC DNA]</scope>
    <source>
        <strain evidence="11">AWRI1</strain>
        <tissue evidence="11">Single Adult Female</tissue>
    </source>
</reference>
<evidence type="ECO:0000256" key="8">
    <source>
        <dbReference type="ARBA" id="ARBA00032055"/>
    </source>
</evidence>
<evidence type="ECO:0000313" key="11">
    <source>
        <dbReference type="EMBL" id="KAK7601221.1"/>
    </source>
</evidence>
<accession>A0AAN9Y6T5</accession>
<dbReference type="Gene3D" id="4.10.640.10">
    <property type="entry name" value="Ribosomal protein S18"/>
    <property type="match status" value="1"/>
</dbReference>
<evidence type="ECO:0000256" key="9">
    <source>
        <dbReference type="ARBA" id="ARBA00035130"/>
    </source>
</evidence>
<dbReference type="GO" id="GO:0003735">
    <property type="term" value="F:structural constituent of ribosome"/>
    <property type="evidence" value="ECO:0007669"/>
    <property type="project" value="InterPro"/>
</dbReference>
<keyword evidence="5" id="KW-0689">Ribosomal protein</keyword>
<evidence type="ECO:0000256" key="5">
    <source>
        <dbReference type="ARBA" id="ARBA00022980"/>
    </source>
</evidence>
<dbReference type="EMBL" id="JBBCAQ010000010">
    <property type="protein sequence ID" value="KAK7601221.1"/>
    <property type="molecule type" value="Genomic_DNA"/>
</dbReference>
<dbReference type="Pfam" id="PF01084">
    <property type="entry name" value="Ribosomal_S18"/>
    <property type="match status" value="1"/>
</dbReference>
<keyword evidence="12" id="KW-1185">Reference proteome</keyword>
<evidence type="ECO:0000256" key="10">
    <source>
        <dbReference type="ARBA" id="ARBA00035515"/>
    </source>
</evidence>
<evidence type="ECO:0000256" key="2">
    <source>
        <dbReference type="ARBA" id="ARBA00006136"/>
    </source>
</evidence>
<evidence type="ECO:0000256" key="7">
    <source>
        <dbReference type="ARBA" id="ARBA00023274"/>
    </source>
</evidence>
<name>A0AAN9Y6T5_9HEMI</name>